<feature type="compositionally biased region" description="Low complexity" evidence="1">
    <location>
        <begin position="23"/>
        <end position="51"/>
    </location>
</feature>
<dbReference type="Gene3D" id="3.30.420.210">
    <property type="entry name" value="SEP domain"/>
    <property type="match status" value="1"/>
</dbReference>
<name>A0A0D2M093_HYPSF</name>
<dbReference type="PROSITE" id="PS51399">
    <property type="entry name" value="SEP"/>
    <property type="match status" value="1"/>
</dbReference>
<dbReference type="AlphaFoldDB" id="A0A0D2M093"/>
<dbReference type="SMART" id="SM00166">
    <property type="entry name" value="UBX"/>
    <property type="match status" value="1"/>
</dbReference>
<evidence type="ECO:0000313" key="4">
    <source>
        <dbReference type="EMBL" id="KJA16623.1"/>
    </source>
</evidence>
<dbReference type="InterPro" id="IPR036241">
    <property type="entry name" value="NSFL1C_SEP_dom_sf"/>
</dbReference>
<reference evidence="5" key="1">
    <citation type="submission" date="2014-04" db="EMBL/GenBank/DDBJ databases">
        <title>Evolutionary Origins and Diversification of the Mycorrhizal Mutualists.</title>
        <authorList>
            <consortium name="DOE Joint Genome Institute"/>
            <consortium name="Mycorrhizal Genomics Consortium"/>
            <person name="Kohler A."/>
            <person name="Kuo A."/>
            <person name="Nagy L.G."/>
            <person name="Floudas D."/>
            <person name="Copeland A."/>
            <person name="Barry K.W."/>
            <person name="Cichocki N."/>
            <person name="Veneault-Fourrey C."/>
            <person name="LaButti K."/>
            <person name="Lindquist E.A."/>
            <person name="Lipzen A."/>
            <person name="Lundell T."/>
            <person name="Morin E."/>
            <person name="Murat C."/>
            <person name="Riley R."/>
            <person name="Ohm R."/>
            <person name="Sun H."/>
            <person name="Tunlid A."/>
            <person name="Henrissat B."/>
            <person name="Grigoriev I.V."/>
            <person name="Hibbett D.S."/>
            <person name="Martin F."/>
        </authorList>
    </citation>
    <scope>NUCLEOTIDE SEQUENCE [LARGE SCALE GENOMIC DNA]</scope>
    <source>
        <strain evidence="5">FD-334 SS-4</strain>
    </source>
</reference>
<dbReference type="Pfam" id="PF08059">
    <property type="entry name" value="SEP"/>
    <property type="match status" value="1"/>
</dbReference>
<dbReference type="GO" id="GO:0043161">
    <property type="term" value="P:proteasome-mediated ubiquitin-dependent protein catabolic process"/>
    <property type="evidence" value="ECO:0007669"/>
    <property type="project" value="TreeGrafter"/>
</dbReference>
<dbReference type="GO" id="GO:0031468">
    <property type="term" value="P:nuclear membrane reassembly"/>
    <property type="evidence" value="ECO:0007669"/>
    <property type="project" value="TreeGrafter"/>
</dbReference>
<dbReference type="PANTHER" id="PTHR23333:SF20">
    <property type="entry name" value="NSFL1 COFACTOR P47"/>
    <property type="match status" value="1"/>
</dbReference>
<dbReference type="GO" id="GO:0061025">
    <property type="term" value="P:membrane fusion"/>
    <property type="evidence" value="ECO:0007669"/>
    <property type="project" value="TreeGrafter"/>
</dbReference>
<gene>
    <name evidence="4" type="ORF">HYPSUDRAFT_193049</name>
</gene>
<dbReference type="EMBL" id="KN817618">
    <property type="protein sequence ID" value="KJA16623.1"/>
    <property type="molecule type" value="Genomic_DNA"/>
</dbReference>
<dbReference type="CDD" id="cd01770">
    <property type="entry name" value="UBX_UBXN2"/>
    <property type="match status" value="1"/>
</dbReference>
<dbReference type="InterPro" id="IPR001012">
    <property type="entry name" value="UBX_dom"/>
</dbReference>
<dbReference type="SMART" id="SM00553">
    <property type="entry name" value="SEP"/>
    <property type="match status" value="1"/>
</dbReference>
<dbReference type="SUPFAM" id="SSF102848">
    <property type="entry name" value="NSFL1 (p97 ATPase) cofactor p47, SEP domain"/>
    <property type="match status" value="1"/>
</dbReference>
<evidence type="ECO:0000256" key="1">
    <source>
        <dbReference type="SAM" id="MobiDB-lite"/>
    </source>
</evidence>
<dbReference type="GO" id="GO:0005829">
    <property type="term" value="C:cytosol"/>
    <property type="evidence" value="ECO:0007669"/>
    <property type="project" value="TreeGrafter"/>
</dbReference>
<sequence length="376" mass="39541">MSDSGNNPSGVGRTLGGEPAEPLPASWARPAAAPRVGRVGDWSGTGSSSSGANRGRFGTIASLGGSSGGGPPAAHDDDDDDSDDENKGAESWFAGGERSGISVENPDHQRSVPGGNMVRDLLRRAAQAGPALETPTRRSGAFSGGGHTLGSDEVDSSFIPDPSAEDGEEETAIRHLVFWRNGFQVEDGELKRYDDPAQAQILAEINAGHVPPAVLNVLPGQHVELRVTKRINEDYVPPVGTKTFGGSGHRLGAVVPEVFNSSSNEAMPGSFPTGSIPIAQSSAPEKAEIKAKFEVDQTLPTTSIQIRLADGTRIVARMNLTHTVGDIRNFINASRPENLVRPYTIGTTFPNRVLEDDSATIQGAGLVNSVVVQRWV</sequence>
<dbReference type="PANTHER" id="PTHR23333">
    <property type="entry name" value="UBX DOMAIN CONTAINING PROTEIN"/>
    <property type="match status" value="1"/>
</dbReference>
<keyword evidence="5" id="KW-1185">Reference proteome</keyword>
<dbReference type="GO" id="GO:0007030">
    <property type="term" value="P:Golgi organization"/>
    <property type="evidence" value="ECO:0007669"/>
    <property type="project" value="TreeGrafter"/>
</dbReference>
<feature type="region of interest" description="Disordered" evidence="1">
    <location>
        <begin position="1"/>
        <end position="114"/>
    </location>
</feature>
<dbReference type="Gene3D" id="3.10.20.90">
    <property type="entry name" value="Phosphatidylinositol 3-kinase Catalytic Subunit, Chain A, domain 1"/>
    <property type="match status" value="1"/>
</dbReference>
<accession>A0A0D2M093</accession>
<evidence type="ECO:0000259" key="3">
    <source>
        <dbReference type="PROSITE" id="PS51399"/>
    </source>
</evidence>
<dbReference type="GO" id="GO:0005634">
    <property type="term" value="C:nucleus"/>
    <property type="evidence" value="ECO:0007669"/>
    <property type="project" value="TreeGrafter"/>
</dbReference>
<evidence type="ECO:0000259" key="2">
    <source>
        <dbReference type="PROSITE" id="PS50033"/>
    </source>
</evidence>
<feature type="domain" description="UBX" evidence="2">
    <location>
        <begin position="297"/>
        <end position="374"/>
    </location>
</feature>
<dbReference type="STRING" id="945553.A0A0D2M093"/>
<feature type="domain" description="SEP" evidence="3">
    <location>
        <begin position="171"/>
        <end position="236"/>
    </location>
</feature>
<dbReference type="GO" id="GO:0000045">
    <property type="term" value="P:autophagosome assembly"/>
    <property type="evidence" value="ECO:0007669"/>
    <property type="project" value="TreeGrafter"/>
</dbReference>
<dbReference type="Proteomes" id="UP000054270">
    <property type="component" value="Unassembled WGS sequence"/>
</dbReference>
<dbReference type="SUPFAM" id="SSF54236">
    <property type="entry name" value="Ubiquitin-like"/>
    <property type="match status" value="1"/>
</dbReference>
<dbReference type="InterPro" id="IPR029071">
    <property type="entry name" value="Ubiquitin-like_domsf"/>
</dbReference>
<dbReference type="OrthoDB" id="25887at2759"/>
<proteinExistence type="predicted"/>
<dbReference type="Pfam" id="PF00789">
    <property type="entry name" value="UBX"/>
    <property type="match status" value="1"/>
</dbReference>
<protein>
    <recommendedName>
        <fullName evidence="6">SEP-domain-containing protein</fullName>
    </recommendedName>
</protein>
<feature type="region of interest" description="Disordered" evidence="1">
    <location>
        <begin position="128"/>
        <end position="169"/>
    </location>
</feature>
<evidence type="ECO:0008006" key="6">
    <source>
        <dbReference type="Google" id="ProtNLM"/>
    </source>
</evidence>
<dbReference type="FunFam" id="3.30.420.210:FF:000002">
    <property type="entry name" value="UBX domain-containing protein 1"/>
    <property type="match status" value="1"/>
</dbReference>
<organism evidence="4 5">
    <name type="scientific">Hypholoma sublateritium (strain FD-334 SS-4)</name>
    <dbReference type="NCBI Taxonomy" id="945553"/>
    <lineage>
        <taxon>Eukaryota</taxon>
        <taxon>Fungi</taxon>
        <taxon>Dikarya</taxon>
        <taxon>Basidiomycota</taxon>
        <taxon>Agaricomycotina</taxon>
        <taxon>Agaricomycetes</taxon>
        <taxon>Agaricomycetidae</taxon>
        <taxon>Agaricales</taxon>
        <taxon>Agaricineae</taxon>
        <taxon>Strophariaceae</taxon>
        <taxon>Hypholoma</taxon>
    </lineage>
</organism>
<dbReference type="OMA" id="NKDHTDK"/>
<dbReference type="InterPro" id="IPR012989">
    <property type="entry name" value="SEP_domain"/>
</dbReference>
<dbReference type="GO" id="GO:0043130">
    <property type="term" value="F:ubiquitin binding"/>
    <property type="evidence" value="ECO:0007669"/>
    <property type="project" value="TreeGrafter"/>
</dbReference>
<evidence type="ECO:0000313" key="5">
    <source>
        <dbReference type="Proteomes" id="UP000054270"/>
    </source>
</evidence>
<dbReference type="PROSITE" id="PS50033">
    <property type="entry name" value="UBX"/>
    <property type="match status" value="1"/>
</dbReference>